<proteinExistence type="predicted"/>
<dbReference type="RefSeq" id="WP_252551501.1">
    <property type="nucleotide sequence ID" value="NZ_CP099468.1"/>
</dbReference>
<keyword evidence="2" id="KW-1185">Reference proteome</keyword>
<evidence type="ECO:0000313" key="2">
    <source>
        <dbReference type="Proteomes" id="UP001056374"/>
    </source>
</evidence>
<dbReference type="EMBL" id="CP099468">
    <property type="protein sequence ID" value="USQ86196.1"/>
    <property type="molecule type" value="Genomic_DNA"/>
</dbReference>
<protein>
    <submittedName>
        <fullName evidence="1">Uncharacterized protein</fullName>
    </submittedName>
</protein>
<accession>A0ABY4ZB49</accession>
<evidence type="ECO:0000313" key="1">
    <source>
        <dbReference type="EMBL" id="USQ86196.1"/>
    </source>
</evidence>
<gene>
    <name evidence="1" type="ORF">NFX46_22330</name>
</gene>
<organism evidence="1 2">
    <name type="scientific">Streptomyces phaeoluteigriseus</name>
    <dbReference type="NCBI Taxonomy" id="114686"/>
    <lineage>
        <taxon>Bacteria</taxon>
        <taxon>Bacillati</taxon>
        <taxon>Actinomycetota</taxon>
        <taxon>Actinomycetes</taxon>
        <taxon>Kitasatosporales</taxon>
        <taxon>Streptomycetaceae</taxon>
        <taxon>Streptomyces</taxon>
        <taxon>Streptomyces aurantiacus group</taxon>
    </lineage>
</organism>
<reference evidence="1" key="1">
    <citation type="submission" date="2022-06" db="EMBL/GenBank/DDBJ databases">
        <title>Complete genome sequence of soil microorganisms Streptomyces sp. Qhu-M197 isolated from Alpine meadows habitats on the Tibetan Plateau.</title>
        <authorList>
            <person name="Zhang B."/>
            <person name="Xiang X."/>
            <person name="Fan J."/>
        </authorList>
    </citation>
    <scope>NUCLEOTIDE SEQUENCE</scope>
    <source>
        <strain evidence="1">Qhu-M197</strain>
    </source>
</reference>
<dbReference type="Proteomes" id="UP001056374">
    <property type="component" value="Chromosome"/>
</dbReference>
<sequence length="90" mass="9597">MPTRVKVLAEAGPTPLLPKYMQTYAGFFGAKASTAPVVVSLNFSPAGSSGILASILFGWTWKLILTFSRFDGDTLTGRLEGELHGVHSNV</sequence>
<name>A0ABY4ZB49_9ACTN</name>